<evidence type="ECO:0000313" key="3">
    <source>
        <dbReference type="EMBL" id="RIV77009.1"/>
    </source>
</evidence>
<gene>
    <name evidence="3" type="ORF">D2V04_12905</name>
</gene>
<dbReference type="PANTHER" id="PTHR46797">
    <property type="entry name" value="HTH-TYPE TRANSCRIPTIONAL REGULATOR"/>
    <property type="match status" value="1"/>
</dbReference>
<dbReference type="PROSITE" id="PS50943">
    <property type="entry name" value="HTH_CROC1"/>
    <property type="match status" value="1"/>
</dbReference>
<feature type="domain" description="HTH cro/C1-type" evidence="2">
    <location>
        <begin position="40"/>
        <end position="94"/>
    </location>
</feature>
<dbReference type="InterPro" id="IPR050807">
    <property type="entry name" value="TransReg_Diox_bact_type"/>
</dbReference>
<dbReference type="GO" id="GO:0005829">
    <property type="term" value="C:cytosol"/>
    <property type="evidence" value="ECO:0007669"/>
    <property type="project" value="TreeGrafter"/>
</dbReference>
<dbReference type="InterPro" id="IPR013096">
    <property type="entry name" value="Cupin_2"/>
</dbReference>
<dbReference type="GO" id="GO:0003677">
    <property type="term" value="F:DNA binding"/>
    <property type="evidence" value="ECO:0007669"/>
    <property type="project" value="UniProtKB-KW"/>
</dbReference>
<proteinExistence type="predicted"/>
<dbReference type="Gene3D" id="2.60.120.10">
    <property type="entry name" value="Jelly Rolls"/>
    <property type="match status" value="1"/>
</dbReference>
<sequence length="234" mass="26352">MHCSARLAELGHNDPVREIVNGSRRLVAVQAKARTLGEVIREIRSRNEWTLKEMSDKSGIPVSTLSKVEHNRLTLSYDKLQQLSRRLNIRMSDLFAEEEPTGTSPRVTGRRSLGKLDNAVRVTTDNYDYFYLCTDLRQKRMIPIVTRIRAQSAKEFGDLVRHNGEEFIYVIEGGIEVHSEFYDPVRINTGEGIYLDSSMGHAYVTAEGCEEAVVLGVCSSEDDGLMDSLLSLRG</sequence>
<comment type="caution">
    <text evidence="3">The sequence shown here is derived from an EMBL/GenBank/DDBJ whole genome shotgun (WGS) entry which is preliminary data.</text>
</comment>
<accession>A0A418NG11</accession>
<dbReference type="SUPFAM" id="SSF47413">
    <property type="entry name" value="lambda repressor-like DNA-binding domains"/>
    <property type="match status" value="1"/>
</dbReference>
<dbReference type="InterPro" id="IPR014710">
    <property type="entry name" value="RmlC-like_jellyroll"/>
</dbReference>
<dbReference type="InterPro" id="IPR001387">
    <property type="entry name" value="Cro/C1-type_HTH"/>
</dbReference>
<keyword evidence="1" id="KW-0238">DNA-binding</keyword>
<dbReference type="SMART" id="SM00530">
    <property type="entry name" value="HTH_XRE"/>
    <property type="match status" value="1"/>
</dbReference>
<organism evidence="3 4">
    <name type="scientific">Pelagerythrobacter aerophilus</name>
    <dbReference type="NCBI Taxonomy" id="2306995"/>
    <lineage>
        <taxon>Bacteria</taxon>
        <taxon>Pseudomonadati</taxon>
        <taxon>Pseudomonadota</taxon>
        <taxon>Alphaproteobacteria</taxon>
        <taxon>Sphingomonadales</taxon>
        <taxon>Erythrobacteraceae</taxon>
        <taxon>Pelagerythrobacter</taxon>
    </lineage>
</organism>
<name>A0A418NG11_9SPHN</name>
<protein>
    <submittedName>
        <fullName evidence="3">XRE family transcriptional regulator</fullName>
    </submittedName>
</protein>
<dbReference type="EMBL" id="QXFK01000018">
    <property type="protein sequence ID" value="RIV77009.1"/>
    <property type="molecule type" value="Genomic_DNA"/>
</dbReference>
<dbReference type="CDD" id="cd02209">
    <property type="entry name" value="cupin_XRE_C"/>
    <property type="match status" value="1"/>
</dbReference>
<evidence type="ECO:0000259" key="2">
    <source>
        <dbReference type="PROSITE" id="PS50943"/>
    </source>
</evidence>
<dbReference type="OrthoDB" id="9805356at2"/>
<dbReference type="CDD" id="cd00093">
    <property type="entry name" value="HTH_XRE"/>
    <property type="match status" value="1"/>
</dbReference>
<keyword evidence="4" id="KW-1185">Reference proteome</keyword>
<evidence type="ECO:0000256" key="1">
    <source>
        <dbReference type="ARBA" id="ARBA00023125"/>
    </source>
</evidence>
<dbReference type="Pfam" id="PF07883">
    <property type="entry name" value="Cupin_2"/>
    <property type="match status" value="1"/>
</dbReference>
<evidence type="ECO:0000313" key="4">
    <source>
        <dbReference type="Proteomes" id="UP000285092"/>
    </source>
</evidence>
<dbReference type="Gene3D" id="1.10.260.40">
    <property type="entry name" value="lambda repressor-like DNA-binding domains"/>
    <property type="match status" value="1"/>
</dbReference>
<dbReference type="GO" id="GO:0003700">
    <property type="term" value="F:DNA-binding transcription factor activity"/>
    <property type="evidence" value="ECO:0007669"/>
    <property type="project" value="TreeGrafter"/>
</dbReference>
<dbReference type="InterPro" id="IPR011051">
    <property type="entry name" value="RmlC_Cupin_sf"/>
</dbReference>
<dbReference type="AlphaFoldDB" id="A0A418NG11"/>
<dbReference type="Pfam" id="PF01381">
    <property type="entry name" value="HTH_3"/>
    <property type="match status" value="1"/>
</dbReference>
<dbReference type="SUPFAM" id="SSF51182">
    <property type="entry name" value="RmlC-like cupins"/>
    <property type="match status" value="1"/>
</dbReference>
<reference evidence="3 4" key="1">
    <citation type="submission" date="2018-08" db="EMBL/GenBank/DDBJ databases">
        <title>Altererythrobacter sp.Ery1 and Ery12, the genome sequencing of novel strains in genus Alterythrobacter.</title>
        <authorList>
            <person name="Cheng H."/>
            <person name="Wu Y.-H."/>
            <person name="Fang C."/>
            <person name="Xu X.-W."/>
        </authorList>
    </citation>
    <scope>NUCLEOTIDE SEQUENCE [LARGE SCALE GENOMIC DNA]</scope>
    <source>
        <strain evidence="3 4">Ery1</strain>
    </source>
</reference>
<dbReference type="Proteomes" id="UP000285092">
    <property type="component" value="Unassembled WGS sequence"/>
</dbReference>
<dbReference type="InterPro" id="IPR010982">
    <property type="entry name" value="Lambda_DNA-bd_dom_sf"/>
</dbReference>
<dbReference type="PANTHER" id="PTHR46797:SF20">
    <property type="entry name" value="BLR4304 PROTEIN"/>
    <property type="match status" value="1"/>
</dbReference>